<dbReference type="GO" id="GO:0015288">
    <property type="term" value="F:porin activity"/>
    <property type="evidence" value="ECO:0007669"/>
    <property type="project" value="InterPro"/>
</dbReference>
<dbReference type="Gene3D" id="2.40.160.180">
    <property type="entry name" value="Carbohydrate-selective porin OprB"/>
    <property type="match status" value="1"/>
</dbReference>
<dbReference type="NCBIfam" id="NF033921">
    <property type="entry name" value="por_somb"/>
    <property type="match status" value="1"/>
</dbReference>
<accession>A0A3S0XPF2</accession>
<evidence type="ECO:0000256" key="1">
    <source>
        <dbReference type="ARBA" id="ARBA00008769"/>
    </source>
</evidence>
<dbReference type="SUPFAM" id="SSF56935">
    <property type="entry name" value="Porins"/>
    <property type="match status" value="1"/>
</dbReference>
<dbReference type="PANTHER" id="PTHR43308:SF1">
    <property type="entry name" value="OUTER MEMBRANE PROTEIN ALPHA"/>
    <property type="match status" value="1"/>
</dbReference>
<dbReference type="STRING" id="211165.GCA_000317285_06225"/>
<evidence type="ECO:0000313" key="4">
    <source>
        <dbReference type="Proteomes" id="UP000268857"/>
    </source>
</evidence>
<dbReference type="AlphaFoldDB" id="A0A3S0XPF2"/>
<dbReference type="GO" id="GO:0016020">
    <property type="term" value="C:membrane"/>
    <property type="evidence" value="ECO:0007669"/>
    <property type="project" value="InterPro"/>
</dbReference>
<gene>
    <name evidence="3" type="ORF">PCC6912_54970</name>
</gene>
<dbReference type="InterPro" id="IPR038673">
    <property type="entry name" value="OprB_sf"/>
</dbReference>
<dbReference type="InterPro" id="IPR051465">
    <property type="entry name" value="Cell_Envelope_Struct_Comp"/>
</dbReference>
<dbReference type="InterPro" id="IPR007049">
    <property type="entry name" value="Carb-sel_porin_OprB"/>
</dbReference>
<protein>
    <recommendedName>
        <fullName evidence="5">Porin</fullName>
    </recommendedName>
</protein>
<organism evidence="3 4">
    <name type="scientific">Chlorogloeopsis fritschii PCC 6912</name>
    <dbReference type="NCBI Taxonomy" id="211165"/>
    <lineage>
        <taxon>Bacteria</taxon>
        <taxon>Bacillati</taxon>
        <taxon>Cyanobacteriota</taxon>
        <taxon>Cyanophyceae</taxon>
        <taxon>Nostocales</taxon>
        <taxon>Chlorogloeopsidaceae</taxon>
        <taxon>Chlorogloeopsis</taxon>
    </lineage>
</organism>
<dbReference type="Pfam" id="PF04966">
    <property type="entry name" value="OprB"/>
    <property type="match status" value="1"/>
</dbReference>
<evidence type="ECO:0000313" key="3">
    <source>
        <dbReference type="EMBL" id="RUR73956.1"/>
    </source>
</evidence>
<evidence type="ECO:0008006" key="5">
    <source>
        <dbReference type="Google" id="ProtNLM"/>
    </source>
</evidence>
<dbReference type="InterPro" id="IPR047684">
    <property type="entry name" value="Por_som-like"/>
</dbReference>
<comment type="caution">
    <text evidence="3">The sequence shown here is derived from an EMBL/GenBank/DDBJ whole genome shotgun (WGS) entry which is preliminary data.</text>
</comment>
<dbReference type="Proteomes" id="UP000268857">
    <property type="component" value="Unassembled WGS sequence"/>
</dbReference>
<dbReference type="GO" id="GO:0008643">
    <property type="term" value="P:carbohydrate transport"/>
    <property type="evidence" value="ECO:0007669"/>
    <property type="project" value="InterPro"/>
</dbReference>
<dbReference type="RefSeq" id="WP_016872299.1">
    <property type="nucleotide sequence ID" value="NZ_AJLN01000143.1"/>
</dbReference>
<dbReference type="OrthoDB" id="474791at2"/>
<dbReference type="EMBL" id="RSCJ01000032">
    <property type="protein sequence ID" value="RUR73956.1"/>
    <property type="molecule type" value="Genomic_DNA"/>
</dbReference>
<reference evidence="3 4" key="1">
    <citation type="journal article" date="2019" name="Genome Biol. Evol.">
        <title>Day and night: Metabolic profiles and evolutionary relationships of six axenic non-marine cyanobacteria.</title>
        <authorList>
            <person name="Will S.E."/>
            <person name="Henke P."/>
            <person name="Boedeker C."/>
            <person name="Huang S."/>
            <person name="Brinkmann H."/>
            <person name="Rohde M."/>
            <person name="Jarek M."/>
            <person name="Friedl T."/>
            <person name="Seufert S."/>
            <person name="Schumacher M."/>
            <person name="Overmann J."/>
            <person name="Neumann-Schaal M."/>
            <person name="Petersen J."/>
        </authorList>
    </citation>
    <scope>NUCLEOTIDE SEQUENCE [LARGE SCALE GENOMIC DNA]</scope>
    <source>
        <strain evidence="3 4">PCC 6912</strain>
    </source>
</reference>
<dbReference type="PANTHER" id="PTHR43308">
    <property type="entry name" value="OUTER MEMBRANE PROTEIN ALPHA-RELATED"/>
    <property type="match status" value="1"/>
</dbReference>
<keyword evidence="4" id="KW-1185">Reference proteome</keyword>
<name>A0A3S0XPF2_CHLFR</name>
<evidence type="ECO:0000256" key="2">
    <source>
        <dbReference type="RuleBase" id="RU363072"/>
    </source>
</evidence>
<sequence>MFSFEGVIGLGSTVLSTILVLANSAIVANATTATTDSIFLDSYSQSTSVSHLSEVRTTDWAFQALQSLAQRYGCITDSKIYEGNRVLTRYQFAMNLNACLNSISQLIEAGINNLVNQDDLSTLRRLQVEFAPELATFQGQVDNLQVRTDLLETQQFSTTTTLSGEAIFALTGFTGGNKADDSGEPINDNFVFSQRVRLNFDTSFTGEDRFRVRLQARSIPRLDRVTSTAMARLGFEGDTDNEFEISRLEYRFPIGQQARVYIEATGGELSDFADTLNPYFSSSSRGAISRFGRRNPIYRQSFGAGVGIDYEFSDAVSLGVGYVADNAEEPESGISKSPDGAIVQLTLEPIEDAEIGLTYVRSDNNINTGTGSELANDPFDNDSDRISANSYGVEATWRFSRRFNLGGWVGFTQATAEDLSGKPTANIFNYAITLAFLDLGKEGDLAGIIIGQPPKVISNGYGRKFIDEATSWHLEVFYRFQAADNIEITPGLLVITNPEHKHNNDTIFVGTVRTTFSF</sequence>
<proteinExistence type="inferred from homology"/>
<comment type="similarity">
    <text evidence="1 2">Belongs to the OprB family.</text>
</comment>